<dbReference type="EC" id="5.1.3.9" evidence="7"/>
<dbReference type="HAMAP" id="MF_01235">
    <property type="entry name" value="ManNAc6P_epimer"/>
    <property type="match status" value="1"/>
</dbReference>
<keyword evidence="6 7" id="KW-0119">Carbohydrate metabolism</keyword>
<dbReference type="EMBL" id="PGVA01000008">
    <property type="protein sequence ID" value="PLR85134.1"/>
    <property type="molecule type" value="Genomic_DNA"/>
</dbReference>
<gene>
    <name evidence="7" type="primary">nanE</name>
    <name evidence="8" type="ORF">CU635_04475</name>
    <name evidence="9" type="ORF">CVD25_00510</name>
</gene>
<evidence type="ECO:0000256" key="3">
    <source>
        <dbReference type="ARBA" id="ARBA00005081"/>
    </source>
</evidence>
<evidence type="ECO:0000256" key="2">
    <source>
        <dbReference type="ARBA" id="ARBA00002147"/>
    </source>
</evidence>
<dbReference type="GO" id="GO:0019262">
    <property type="term" value="P:N-acetylneuraminate catabolic process"/>
    <property type="evidence" value="ECO:0007669"/>
    <property type="project" value="UniProtKB-UniRule"/>
</dbReference>
<dbReference type="RefSeq" id="WP_101576075.1">
    <property type="nucleotide sequence ID" value="NZ_PGVA01000008.1"/>
</dbReference>
<dbReference type="FunFam" id="3.20.20.70:FF:000035">
    <property type="entry name" value="Putative N-acetylmannosamine-6-phosphate 2-epimerase"/>
    <property type="match status" value="1"/>
</dbReference>
<comment type="function">
    <text evidence="2 7">Converts N-acetylmannosamine-6-phosphate (ManNAc-6-P) to N-acetylglucosamine-6-phosphate (GlcNAc-6-P).</text>
</comment>
<proteinExistence type="inferred from homology"/>
<dbReference type="GO" id="GO:0006053">
    <property type="term" value="P:N-acetylmannosamine catabolic process"/>
    <property type="evidence" value="ECO:0007669"/>
    <property type="project" value="TreeGrafter"/>
</dbReference>
<evidence type="ECO:0000256" key="4">
    <source>
        <dbReference type="ARBA" id="ARBA00007439"/>
    </source>
</evidence>
<dbReference type="CDD" id="cd04729">
    <property type="entry name" value="NanE"/>
    <property type="match status" value="1"/>
</dbReference>
<dbReference type="InterPro" id="IPR013785">
    <property type="entry name" value="Aldolase_TIM"/>
</dbReference>
<evidence type="ECO:0000256" key="1">
    <source>
        <dbReference type="ARBA" id="ARBA00000056"/>
    </source>
</evidence>
<evidence type="ECO:0000313" key="10">
    <source>
        <dbReference type="Proteomes" id="UP000234951"/>
    </source>
</evidence>
<dbReference type="InterPro" id="IPR011060">
    <property type="entry name" value="RibuloseP-bd_barrel"/>
</dbReference>
<dbReference type="UniPathway" id="UPA00629">
    <property type="reaction ID" value="UER00682"/>
</dbReference>
<dbReference type="AlphaFoldDB" id="A0A2N5GQK1"/>
<dbReference type="InterPro" id="IPR007260">
    <property type="entry name" value="NanE"/>
</dbReference>
<evidence type="ECO:0000313" key="9">
    <source>
        <dbReference type="EMBL" id="PLS00969.1"/>
    </source>
</evidence>
<dbReference type="PANTHER" id="PTHR36204:SF1">
    <property type="entry name" value="N-ACETYLMANNOSAMINE-6-PHOSPHATE 2-EPIMERASE-RELATED"/>
    <property type="match status" value="1"/>
</dbReference>
<evidence type="ECO:0000256" key="6">
    <source>
        <dbReference type="ARBA" id="ARBA00023277"/>
    </source>
</evidence>
<dbReference type="Gene3D" id="3.20.20.70">
    <property type="entry name" value="Aldolase class I"/>
    <property type="match status" value="1"/>
</dbReference>
<dbReference type="NCBIfam" id="NF002231">
    <property type="entry name" value="PRK01130.1"/>
    <property type="match status" value="1"/>
</dbReference>
<evidence type="ECO:0000313" key="8">
    <source>
        <dbReference type="EMBL" id="PLR85134.1"/>
    </source>
</evidence>
<comment type="catalytic activity">
    <reaction evidence="1 7">
        <text>an N-acyl-D-glucosamine 6-phosphate = an N-acyl-D-mannosamine 6-phosphate</text>
        <dbReference type="Rhea" id="RHEA:23932"/>
        <dbReference type="ChEBI" id="CHEBI:57599"/>
        <dbReference type="ChEBI" id="CHEBI:57666"/>
        <dbReference type="EC" id="5.1.3.9"/>
    </reaction>
</comment>
<dbReference type="PANTHER" id="PTHR36204">
    <property type="entry name" value="N-ACETYLMANNOSAMINE-6-PHOSPHATE 2-EPIMERASE-RELATED"/>
    <property type="match status" value="1"/>
</dbReference>
<evidence type="ECO:0000313" key="11">
    <source>
        <dbReference type="Proteomes" id="UP000235114"/>
    </source>
</evidence>
<dbReference type="Proteomes" id="UP000235114">
    <property type="component" value="Unassembled WGS sequence"/>
</dbReference>
<dbReference type="GO" id="GO:0005975">
    <property type="term" value="P:carbohydrate metabolic process"/>
    <property type="evidence" value="ECO:0007669"/>
    <property type="project" value="UniProtKB-UniRule"/>
</dbReference>
<dbReference type="GO" id="GO:0005829">
    <property type="term" value="C:cytosol"/>
    <property type="evidence" value="ECO:0007669"/>
    <property type="project" value="TreeGrafter"/>
</dbReference>
<dbReference type="EMBL" id="PGVD01000001">
    <property type="protein sequence ID" value="PLS00969.1"/>
    <property type="molecule type" value="Genomic_DNA"/>
</dbReference>
<dbReference type="Pfam" id="PF04131">
    <property type="entry name" value="NanE"/>
    <property type="match status" value="1"/>
</dbReference>
<accession>A0A2N5GQK1</accession>
<dbReference type="SUPFAM" id="SSF51366">
    <property type="entry name" value="Ribulose-phoshate binding barrel"/>
    <property type="match status" value="1"/>
</dbReference>
<evidence type="ECO:0000256" key="7">
    <source>
        <dbReference type="HAMAP-Rule" id="MF_01235"/>
    </source>
</evidence>
<comment type="caution">
    <text evidence="8">The sequence shown here is derived from an EMBL/GenBank/DDBJ whole genome shotgun (WGS) entry which is preliminary data.</text>
</comment>
<keyword evidence="5 7" id="KW-0413">Isomerase</keyword>
<dbReference type="Proteomes" id="UP000234951">
    <property type="component" value="Unassembled WGS sequence"/>
</dbReference>
<comment type="similarity">
    <text evidence="4 7">Belongs to the NanE family.</text>
</comment>
<reference evidence="9 11" key="2">
    <citation type="submission" date="2017-12" db="EMBL/GenBank/DDBJ databases">
        <title>Comparative Functional Genomics of Dry Heat Resistant strains isolated from the Viking Spacecraft.</title>
        <authorList>
            <person name="Seuylemezian A."/>
            <person name="Cooper K."/>
            <person name="Vaishampayan P."/>
        </authorList>
    </citation>
    <scope>NUCLEOTIDE SEQUENCE [LARGE SCALE GENOMIC DNA]</scope>
    <source>
        <strain evidence="9 11">ATCC 29669</strain>
    </source>
</reference>
<dbReference type="GO" id="GO:0047465">
    <property type="term" value="F:N-acylglucosamine-6-phosphate 2-epimerase activity"/>
    <property type="evidence" value="ECO:0007669"/>
    <property type="project" value="UniProtKB-EC"/>
</dbReference>
<keyword evidence="11" id="KW-1185">Reference proteome</keyword>
<evidence type="ECO:0000256" key="5">
    <source>
        <dbReference type="ARBA" id="ARBA00023235"/>
    </source>
</evidence>
<comment type="pathway">
    <text evidence="3 7">Amino-sugar metabolism; N-acetylneuraminate degradation; D-fructose 6-phosphate from N-acetylneuraminate: step 3/5.</text>
</comment>
<reference evidence="8 10" key="1">
    <citation type="submission" date="2017-11" db="EMBL/GenBank/DDBJ databases">
        <title>Comparitive Functional Genomics of Dry Heat Resistant strains isolated from the Viking Spacecraft.</title>
        <authorList>
            <person name="Seuylemezian A."/>
            <person name="Cooper K."/>
            <person name="Vaishampayan P."/>
        </authorList>
    </citation>
    <scope>NUCLEOTIDE SEQUENCE [LARGE SCALE GENOMIC DNA]</scope>
    <source>
        <strain evidence="8 10">M4.6</strain>
    </source>
</reference>
<name>A0A2N5GQK1_9BACI</name>
<organism evidence="8 10">
    <name type="scientific">Bacillus canaveralius</name>
    <dbReference type="NCBI Taxonomy" id="1403243"/>
    <lineage>
        <taxon>Bacteria</taxon>
        <taxon>Bacillati</taxon>
        <taxon>Bacillota</taxon>
        <taxon>Bacilli</taxon>
        <taxon>Bacillales</taxon>
        <taxon>Bacillaceae</taxon>
        <taxon>Bacillus</taxon>
    </lineage>
</organism>
<sequence>MLQQVKNNLIVSCQALQDEPLHSSMIMGRMALAAQQGGAAGIRSNTKADIEEIKKTVNLPVIGIVKRNYPDSEVFITPTMPEIDEVAASGSEMAALDATNRWRPNGVKLSDLIKEVREKYPHLLLMADISTVDEAVTAEEFGFDCVSTTLIGYTNETEGQKVYENDFEILKNIVKSVKIPVIAEGSILTPEMAKRCLEVGAHSVVVGGAITRPQQITRRFTEYMKKN</sequence>
<dbReference type="OrthoDB" id="9781704at2"/>
<protein>
    <recommendedName>
        <fullName evidence="7">Putative N-acetylmannosamine-6-phosphate 2-epimerase</fullName>
        <ecNumber evidence="7">5.1.3.9</ecNumber>
    </recommendedName>
    <alternativeName>
        <fullName evidence="7">ManNAc-6-P epimerase</fullName>
    </alternativeName>
</protein>